<keyword evidence="1" id="KW-0175">Coiled coil</keyword>
<dbReference type="FunCoup" id="A0A2K1J283">
    <property type="interactions" value="1803"/>
</dbReference>
<organism evidence="3">
    <name type="scientific">Physcomitrium patens</name>
    <name type="common">Spreading-leaved earth moss</name>
    <name type="synonym">Physcomitrella patens</name>
    <dbReference type="NCBI Taxonomy" id="3218"/>
    <lineage>
        <taxon>Eukaryota</taxon>
        <taxon>Viridiplantae</taxon>
        <taxon>Streptophyta</taxon>
        <taxon>Embryophyta</taxon>
        <taxon>Bryophyta</taxon>
        <taxon>Bryophytina</taxon>
        <taxon>Bryopsida</taxon>
        <taxon>Funariidae</taxon>
        <taxon>Funariales</taxon>
        <taxon>Funariaceae</taxon>
        <taxon>Physcomitrium</taxon>
    </lineage>
</organism>
<dbReference type="PANTHER" id="PTHR33430:SF13">
    <property type="entry name" value="CASP-LIKE PROTEIN"/>
    <property type="match status" value="1"/>
</dbReference>
<name>A0A2K1J283_PHYPA</name>
<accession>A0A2K1J283</accession>
<keyword evidence="2" id="KW-0472">Membrane</keyword>
<feature type="transmembrane region" description="Helical" evidence="2">
    <location>
        <begin position="103"/>
        <end position="126"/>
    </location>
</feature>
<protein>
    <submittedName>
        <fullName evidence="3 4">Uncharacterized protein</fullName>
    </submittedName>
</protein>
<dbReference type="Gramene" id="Pp3c17_340V3.1">
    <property type="protein sequence ID" value="Pp3c17_340V3.1"/>
    <property type="gene ID" value="Pp3c17_340"/>
</dbReference>
<dbReference type="EnsemblPlants" id="Pp3c17_340V3.1">
    <property type="protein sequence ID" value="Pp3c17_340V3.1"/>
    <property type="gene ID" value="Pp3c17_340"/>
</dbReference>
<reference evidence="3 5" key="2">
    <citation type="journal article" date="2018" name="Plant J.">
        <title>The Physcomitrella patens chromosome-scale assembly reveals moss genome structure and evolution.</title>
        <authorList>
            <person name="Lang D."/>
            <person name="Ullrich K.K."/>
            <person name="Murat F."/>
            <person name="Fuchs J."/>
            <person name="Jenkins J."/>
            <person name="Haas F.B."/>
            <person name="Piednoel M."/>
            <person name="Gundlach H."/>
            <person name="Van Bel M."/>
            <person name="Meyberg R."/>
            <person name="Vives C."/>
            <person name="Morata J."/>
            <person name="Symeonidi A."/>
            <person name="Hiss M."/>
            <person name="Muchero W."/>
            <person name="Kamisugi Y."/>
            <person name="Saleh O."/>
            <person name="Blanc G."/>
            <person name="Decker E.L."/>
            <person name="van Gessel N."/>
            <person name="Grimwood J."/>
            <person name="Hayes R.D."/>
            <person name="Graham S.W."/>
            <person name="Gunter L.E."/>
            <person name="McDaniel S.F."/>
            <person name="Hoernstein S.N.W."/>
            <person name="Larsson A."/>
            <person name="Li F.W."/>
            <person name="Perroud P.F."/>
            <person name="Phillips J."/>
            <person name="Ranjan P."/>
            <person name="Rokshar D.S."/>
            <person name="Rothfels C.J."/>
            <person name="Schneider L."/>
            <person name="Shu S."/>
            <person name="Stevenson D.W."/>
            <person name="Thummler F."/>
            <person name="Tillich M."/>
            <person name="Villarreal Aguilar J.C."/>
            <person name="Widiez T."/>
            <person name="Wong G.K."/>
            <person name="Wymore A."/>
            <person name="Zhang Y."/>
            <person name="Zimmer A.D."/>
            <person name="Quatrano R.S."/>
            <person name="Mayer K.F.X."/>
            <person name="Goodstein D."/>
            <person name="Casacuberta J.M."/>
            <person name="Vandepoele K."/>
            <person name="Reski R."/>
            <person name="Cuming A.C."/>
            <person name="Tuskan G.A."/>
            <person name="Maumus F."/>
            <person name="Salse J."/>
            <person name="Schmutz J."/>
            <person name="Rensing S.A."/>
        </authorList>
    </citation>
    <scope>NUCLEOTIDE SEQUENCE [LARGE SCALE GENOMIC DNA]</scope>
    <source>
        <strain evidence="4 5">cv. Gransden 2004</strain>
    </source>
</reference>
<dbReference type="EMBL" id="ABEU02000017">
    <property type="protein sequence ID" value="PNR35631.1"/>
    <property type="molecule type" value="Genomic_DNA"/>
</dbReference>
<keyword evidence="5" id="KW-1185">Reference proteome</keyword>
<reference evidence="3 5" key="1">
    <citation type="journal article" date="2008" name="Science">
        <title>The Physcomitrella genome reveals evolutionary insights into the conquest of land by plants.</title>
        <authorList>
            <person name="Rensing S."/>
            <person name="Lang D."/>
            <person name="Zimmer A."/>
            <person name="Terry A."/>
            <person name="Salamov A."/>
            <person name="Shapiro H."/>
            <person name="Nishiyama T."/>
            <person name="Perroud P.-F."/>
            <person name="Lindquist E."/>
            <person name="Kamisugi Y."/>
            <person name="Tanahashi T."/>
            <person name="Sakakibara K."/>
            <person name="Fujita T."/>
            <person name="Oishi K."/>
            <person name="Shin-I T."/>
            <person name="Kuroki Y."/>
            <person name="Toyoda A."/>
            <person name="Suzuki Y."/>
            <person name="Hashimoto A."/>
            <person name="Yamaguchi K."/>
            <person name="Sugano A."/>
            <person name="Kohara Y."/>
            <person name="Fujiyama A."/>
            <person name="Anterola A."/>
            <person name="Aoki S."/>
            <person name="Ashton N."/>
            <person name="Barbazuk W.B."/>
            <person name="Barker E."/>
            <person name="Bennetzen J."/>
            <person name="Bezanilla M."/>
            <person name="Blankenship R."/>
            <person name="Cho S.H."/>
            <person name="Dutcher S."/>
            <person name="Estelle M."/>
            <person name="Fawcett J.A."/>
            <person name="Gundlach H."/>
            <person name="Hanada K."/>
            <person name="Heyl A."/>
            <person name="Hicks K.A."/>
            <person name="Hugh J."/>
            <person name="Lohr M."/>
            <person name="Mayer K."/>
            <person name="Melkozernov A."/>
            <person name="Murata T."/>
            <person name="Nelson D."/>
            <person name="Pils B."/>
            <person name="Prigge M."/>
            <person name="Reiss B."/>
            <person name="Renner T."/>
            <person name="Rombauts S."/>
            <person name="Rushton P."/>
            <person name="Sanderfoot A."/>
            <person name="Schween G."/>
            <person name="Shiu S.-H."/>
            <person name="Stueber K."/>
            <person name="Theodoulou F.L."/>
            <person name="Tu H."/>
            <person name="Van de Peer Y."/>
            <person name="Verrier P.J."/>
            <person name="Waters E."/>
            <person name="Wood A."/>
            <person name="Yang L."/>
            <person name="Cove D."/>
            <person name="Cuming A."/>
            <person name="Hasebe M."/>
            <person name="Lucas S."/>
            <person name="Mishler D.B."/>
            <person name="Reski R."/>
            <person name="Grigoriev I."/>
            <person name="Quatrano R.S."/>
            <person name="Boore J.L."/>
        </authorList>
    </citation>
    <scope>NUCLEOTIDE SEQUENCE [LARGE SCALE GENOMIC DNA]</scope>
    <source>
        <strain evidence="4 5">cv. Gransden 2004</strain>
    </source>
</reference>
<proteinExistence type="predicted"/>
<dbReference type="PANTHER" id="PTHR33430">
    <property type="entry name" value="MATERNAL EFFECT EMBRYO ARREST PROTEIN"/>
    <property type="match status" value="1"/>
</dbReference>
<gene>
    <name evidence="3" type="ORF">PHYPA_021481</name>
</gene>
<evidence type="ECO:0000256" key="1">
    <source>
        <dbReference type="SAM" id="Coils"/>
    </source>
</evidence>
<feature type="transmembrane region" description="Helical" evidence="2">
    <location>
        <begin position="147"/>
        <end position="172"/>
    </location>
</feature>
<keyword evidence="2" id="KW-0812">Transmembrane</keyword>
<evidence type="ECO:0000256" key="2">
    <source>
        <dbReference type="SAM" id="Phobius"/>
    </source>
</evidence>
<dbReference type="Proteomes" id="UP000006727">
    <property type="component" value="Chromosome 17"/>
</dbReference>
<evidence type="ECO:0000313" key="4">
    <source>
        <dbReference type="EnsemblPlants" id="Pp3c17_340V3.1"/>
    </source>
</evidence>
<dbReference type="InParanoid" id="A0A2K1J283"/>
<sequence length="215" mass="24079">MIESIALQHYRLDISSQSNKNDEVKNEVENNDDNHLHPDKTIIHVTTLDELVQVNTWFAIAIFLGYAFSPPLPAMQVSTSLAPPRPDCYVTIDVYRNVVFWEIISFGFFLFSTMVAHGFKLLLVLGNAQQSIENTKTALVNLKFLQFGIWTCLIGTIIGSIFMIISLIYFVQVRLGSITCGNPWALTCVIIPSVLGFSGVLVFSYTLVLESLLNK</sequence>
<feature type="coiled-coil region" evidence="1">
    <location>
        <begin position="7"/>
        <end position="34"/>
    </location>
</feature>
<reference evidence="4" key="3">
    <citation type="submission" date="2020-12" db="UniProtKB">
        <authorList>
            <consortium name="EnsemblPlants"/>
        </authorList>
    </citation>
    <scope>IDENTIFICATION</scope>
</reference>
<evidence type="ECO:0000313" key="5">
    <source>
        <dbReference type="Proteomes" id="UP000006727"/>
    </source>
</evidence>
<keyword evidence="2" id="KW-1133">Transmembrane helix</keyword>
<dbReference type="AlphaFoldDB" id="A0A2K1J283"/>
<evidence type="ECO:0000313" key="3">
    <source>
        <dbReference type="EMBL" id="PNR35631.1"/>
    </source>
</evidence>
<feature type="transmembrane region" description="Helical" evidence="2">
    <location>
        <begin position="184"/>
        <end position="208"/>
    </location>
</feature>